<dbReference type="InterPro" id="IPR001096">
    <property type="entry name" value="Peptidase_C13"/>
</dbReference>
<feature type="domain" description="IPT/TIG" evidence="1">
    <location>
        <begin position="171"/>
        <end position="248"/>
    </location>
</feature>
<gene>
    <name evidence="2" type="ORF">A9Q02_10215</name>
</gene>
<sequence length="739" mass="78320">MQRTSLFGVILGGLFLVLTITIVAAQAGFGLPWAAISGGGGTSSSGSFAVQGSLAHDSGPPLSGGIYTLNGGFWSGLNDEAPTLSAVEPASARSVVPVALVLTGNYFQVGATVMLGTTALENVTTISASRIEAVIPAGVTAGVYAIVVRNPDGQSITLDDAFTVELPNLRILQVQPDQGINQQAVEIVIAGEDFSPAAEVRLGETTLTVIHDSTTRMRATVPAGLSPQAYPLTVITPGVAQATLENAYTVVVQAAAGSDNFEPDNTCATARTISVDGVAQARTFHRAEDVDWVAFSAEAGRRYLLVARPPAGSAASLAVELYDQCASDPTGGQNNTFSNGVSISFDAPATGTIYLKVINRDPSIFGPEVTYDLSVRDLTTVTTAEARGAVIIVAGKLRDNDDVQQQIHGVARNAYQLFRSSGYDDDHIQVLATDPTLDGYDAPATLTNLRNAITIWARERVVSSSPLTIYMVGHGDENRFYLDETAGQQRLEPEQLNEWLNQLETARPGLKVNLIIEACFAGSFILDPGSLSKVGRVVIASSPADNVAYASPEGAYFSDTFLASLASYSLYESFLDGKAIARATYPDQIAWLDDNGNGVPNEAADGQEAQQRSFALATLSDDLNFRPLIVEATFVRTEGSSGTISAVVRDDHGVEEVFAQIFPPSYQPPDPQSGLVTVAVPFVTLTSLGNDRYSVTYDGFTEEGDYRIVIQARDNDGFNALPAIATTGGHRVYLPLTRR</sequence>
<protein>
    <recommendedName>
        <fullName evidence="1">IPT/TIG domain-containing protein</fullName>
    </recommendedName>
</protein>
<reference evidence="2 3" key="1">
    <citation type="submission" date="2016-05" db="EMBL/GenBank/DDBJ databases">
        <authorList>
            <person name="Lavstsen T."/>
            <person name="Jespersen J.S."/>
        </authorList>
    </citation>
    <scope>NUCLEOTIDE SEQUENCE [LARGE SCALE GENOMIC DNA]</scope>
    <source>
        <strain evidence="2 3">B7-9</strain>
    </source>
</reference>
<keyword evidence="3" id="KW-1185">Reference proteome</keyword>
<dbReference type="Pfam" id="PF01833">
    <property type="entry name" value="TIG"/>
    <property type="match status" value="2"/>
</dbReference>
<proteinExistence type="predicted"/>
<accession>A0A2H3L1P1</accession>
<organism evidence="2 3">
    <name type="scientific">Candidatus Chloroploca asiatica</name>
    <dbReference type="NCBI Taxonomy" id="1506545"/>
    <lineage>
        <taxon>Bacteria</taxon>
        <taxon>Bacillati</taxon>
        <taxon>Chloroflexota</taxon>
        <taxon>Chloroflexia</taxon>
        <taxon>Chloroflexales</taxon>
        <taxon>Chloroflexineae</taxon>
        <taxon>Oscillochloridaceae</taxon>
        <taxon>Candidatus Chloroploca</taxon>
    </lineage>
</organism>
<comment type="caution">
    <text evidence="2">The sequence shown here is derived from an EMBL/GenBank/DDBJ whole genome shotgun (WGS) entry which is preliminary data.</text>
</comment>
<dbReference type="EMBL" id="LYXE01000046">
    <property type="protein sequence ID" value="PDW00362.1"/>
    <property type="molecule type" value="Genomic_DNA"/>
</dbReference>
<feature type="domain" description="IPT/TIG" evidence="1">
    <location>
        <begin position="82"/>
        <end position="163"/>
    </location>
</feature>
<dbReference type="InterPro" id="IPR014756">
    <property type="entry name" value="Ig_E-set"/>
</dbReference>
<dbReference type="InterPro" id="IPR002909">
    <property type="entry name" value="IPT_dom"/>
</dbReference>
<dbReference type="Proteomes" id="UP000220922">
    <property type="component" value="Unassembled WGS sequence"/>
</dbReference>
<dbReference type="Gene3D" id="2.60.40.10">
    <property type="entry name" value="Immunoglobulins"/>
    <property type="match status" value="2"/>
</dbReference>
<evidence type="ECO:0000313" key="3">
    <source>
        <dbReference type="Proteomes" id="UP000220922"/>
    </source>
</evidence>
<evidence type="ECO:0000259" key="1">
    <source>
        <dbReference type="Pfam" id="PF01833"/>
    </source>
</evidence>
<name>A0A2H3L1P1_9CHLR</name>
<dbReference type="Pfam" id="PF01650">
    <property type="entry name" value="Peptidase_C13"/>
    <property type="match status" value="1"/>
</dbReference>
<dbReference type="AlphaFoldDB" id="A0A2H3L1P1"/>
<dbReference type="Gene3D" id="3.40.50.1460">
    <property type="match status" value="1"/>
</dbReference>
<dbReference type="InterPro" id="IPR013783">
    <property type="entry name" value="Ig-like_fold"/>
</dbReference>
<dbReference type="Gene3D" id="2.60.120.380">
    <property type="match status" value="1"/>
</dbReference>
<dbReference type="RefSeq" id="WP_172450619.1">
    <property type="nucleotide sequence ID" value="NZ_LYXE01000046.1"/>
</dbReference>
<dbReference type="CDD" id="cd00603">
    <property type="entry name" value="IPT_PCSR"/>
    <property type="match status" value="1"/>
</dbReference>
<evidence type="ECO:0000313" key="2">
    <source>
        <dbReference type="EMBL" id="PDW00362.1"/>
    </source>
</evidence>
<dbReference type="SUPFAM" id="SSF81296">
    <property type="entry name" value="E set domains"/>
    <property type="match status" value="2"/>
</dbReference>
<dbReference type="GO" id="GO:0008233">
    <property type="term" value="F:peptidase activity"/>
    <property type="evidence" value="ECO:0007669"/>
    <property type="project" value="InterPro"/>
</dbReference>
<dbReference type="GO" id="GO:0006508">
    <property type="term" value="P:proteolysis"/>
    <property type="evidence" value="ECO:0007669"/>
    <property type="project" value="InterPro"/>
</dbReference>